<accession>A0A8C4T6N1</accession>
<dbReference type="AlphaFoldDB" id="A0A8C4T6N1"/>
<evidence type="ECO:0000256" key="1">
    <source>
        <dbReference type="SAM" id="Coils"/>
    </source>
</evidence>
<evidence type="ECO:0000313" key="5">
    <source>
        <dbReference type="Proteomes" id="UP000694620"/>
    </source>
</evidence>
<name>A0A8C4T6N1_ERPCA</name>
<feature type="region of interest" description="Disordered" evidence="2">
    <location>
        <begin position="233"/>
        <end position="253"/>
    </location>
</feature>
<proteinExistence type="predicted"/>
<sequence length="332" mass="36493">SEHLILMLLLIELVIRFLKRAASNLQQALRMVLPSRRLPFSARRRILSHQLGEFIHCYNKETEQMLSKMESLKKEVEQYVNADLFEMFVTEASESDLEEVLTYYTHKNKSASVFLGTGPKTTKCVHKYISCLDLGPIHKISHYVYANIPKFKNIRNTAGPGLPFILCSHILAKSSLSLTLALSSKDEESCTSESSTASVVHSSCSPKSSAEDSKSQSIALDYAQIYAHRPASSTSHATSSTSTAAASPSGDINSPQWSSVLSRTASATNLSRHSLHQEGLRPCRTGTCLVPSSDTMSSLPSATQIYSQKLSRPTSARHGKSSISCRFLMTTL</sequence>
<dbReference type="GeneTree" id="ENSGT00940000177781"/>
<evidence type="ECO:0000256" key="2">
    <source>
        <dbReference type="SAM" id="MobiDB-lite"/>
    </source>
</evidence>
<reference evidence="4" key="3">
    <citation type="submission" date="2025-09" db="UniProtKB">
        <authorList>
            <consortium name="Ensembl"/>
        </authorList>
    </citation>
    <scope>IDENTIFICATION</scope>
</reference>
<reference evidence="4" key="1">
    <citation type="submission" date="2021-06" db="EMBL/GenBank/DDBJ databases">
        <authorList>
            <consortium name="Wellcome Sanger Institute Data Sharing"/>
        </authorList>
    </citation>
    <scope>NUCLEOTIDE SEQUENCE [LARGE SCALE GENOMIC DNA]</scope>
</reference>
<feature type="signal peptide" evidence="3">
    <location>
        <begin position="1"/>
        <end position="21"/>
    </location>
</feature>
<feature type="compositionally biased region" description="Low complexity" evidence="2">
    <location>
        <begin position="233"/>
        <end position="249"/>
    </location>
</feature>
<evidence type="ECO:0000313" key="4">
    <source>
        <dbReference type="Ensembl" id="ENSECRP00000026411.1"/>
    </source>
</evidence>
<evidence type="ECO:0000256" key="3">
    <source>
        <dbReference type="SAM" id="SignalP"/>
    </source>
</evidence>
<organism evidence="4 5">
    <name type="scientific">Erpetoichthys calabaricus</name>
    <name type="common">Rope fish</name>
    <name type="synonym">Calamoichthys calabaricus</name>
    <dbReference type="NCBI Taxonomy" id="27687"/>
    <lineage>
        <taxon>Eukaryota</taxon>
        <taxon>Metazoa</taxon>
        <taxon>Chordata</taxon>
        <taxon>Craniata</taxon>
        <taxon>Vertebrata</taxon>
        <taxon>Euteleostomi</taxon>
        <taxon>Actinopterygii</taxon>
        <taxon>Polypteriformes</taxon>
        <taxon>Polypteridae</taxon>
        <taxon>Erpetoichthys</taxon>
    </lineage>
</organism>
<dbReference type="Ensembl" id="ENSECRT00000026963.1">
    <property type="protein sequence ID" value="ENSECRP00000026411.1"/>
    <property type="gene ID" value="ENSECRG00000017841.1"/>
</dbReference>
<feature type="coiled-coil region" evidence="1">
    <location>
        <begin position="55"/>
        <end position="82"/>
    </location>
</feature>
<keyword evidence="1" id="KW-0175">Coiled coil</keyword>
<protein>
    <submittedName>
        <fullName evidence="4">Uncharacterized protein</fullName>
    </submittedName>
</protein>
<keyword evidence="5" id="KW-1185">Reference proteome</keyword>
<dbReference type="Proteomes" id="UP000694620">
    <property type="component" value="Chromosome 16"/>
</dbReference>
<feature type="chain" id="PRO_5034001697" evidence="3">
    <location>
        <begin position="22"/>
        <end position="332"/>
    </location>
</feature>
<keyword evidence="3" id="KW-0732">Signal</keyword>
<reference evidence="4" key="2">
    <citation type="submission" date="2025-08" db="UniProtKB">
        <authorList>
            <consortium name="Ensembl"/>
        </authorList>
    </citation>
    <scope>IDENTIFICATION</scope>
</reference>